<dbReference type="Proteomes" id="UP000331127">
    <property type="component" value="Unassembled WGS sequence"/>
</dbReference>
<gene>
    <name evidence="2" type="ORF">Amac_055860</name>
</gene>
<feature type="compositionally biased region" description="Basic residues" evidence="1">
    <location>
        <begin position="728"/>
        <end position="739"/>
    </location>
</feature>
<dbReference type="AlphaFoldDB" id="A0A5M3WVH2"/>
<reference evidence="2 3" key="1">
    <citation type="submission" date="2019-10" db="EMBL/GenBank/DDBJ databases">
        <title>Whole genome shotgun sequence of Acrocarpospora macrocephala NBRC 16266.</title>
        <authorList>
            <person name="Ichikawa N."/>
            <person name="Kimura A."/>
            <person name="Kitahashi Y."/>
            <person name="Komaki H."/>
            <person name="Oguchi A."/>
        </authorList>
    </citation>
    <scope>NUCLEOTIDE SEQUENCE [LARGE SCALE GENOMIC DNA]</scope>
    <source>
        <strain evidence="2 3">NBRC 16266</strain>
    </source>
</reference>
<evidence type="ECO:0000313" key="3">
    <source>
        <dbReference type="Proteomes" id="UP000331127"/>
    </source>
</evidence>
<evidence type="ECO:0000313" key="2">
    <source>
        <dbReference type="EMBL" id="GES11989.1"/>
    </source>
</evidence>
<feature type="region of interest" description="Disordered" evidence="1">
    <location>
        <begin position="549"/>
        <end position="575"/>
    </location>
</feature>
<evidence type="ECO:0000256" key="1">
    <source>
        <dbReference type="SAM" id="MobiDB-lite"/>
    </source>
</evidence>
<protein>
    <submittedName>
        <fullName evidence="2">Uncharacterized protein</fullName>
    </submittedName>
</protein>
<feature type="compositionally biased region" description="Polar residues" evidence="1">
    <location>
        <begin position="635"/>
        <end position="652"/>
    </location>
</feature>
<dbReference type="EMBL" id="BLAE01000034">
    <property type="protein sequence ID" value="GES11989.1"/>
    <property type="molecule type" value="Genomic_DNA"/>
</dbReference>
<feature type="compositionally biased region" description="Low complexity" evidence="1">
    <location>
        <begin position="653"/>
        <end position="664"/>
    </location>
</feature>
<feature type="region of interest" description="Disordered" evidence="1">
    <location>
        <begin position="614"/>
        <end position="739"/>
    </location>
</feature>
<feature type="compositionally biased region" description="Low complexity" evidence="1">
    <location>
        <begin position="25"/>
        <end position="38"/>
    </location>
</feature>
<organism evidence="2 3">
    <name type="scientific">Acrocarpospora macrocephala</name>
    <dbReference type="NCBI Taxonomy" id="150177"/>
    <lineage>
        <taxon>Bacteria</taxon>
        <taxon>Bacillati</taxon>
        <taxon>Actinomycetota</taxon>
        <taxon>Actinomycetes</taxon>
        <taxon>Streptosporangiales</taxon>
        <taxon>Streptosporangiaceae</taxon>
        <taxon>Acrocarpospora</taxon>
    </lineage>
</organism>
<feature type="compositionally biased region" description="Low complexity" evidence="1">
    <location>
        <begin position="672"/>
        <end position="689"/>
    </location>
</feature>
<comment type="caution">
    <text evidence="2">The sequence shown here is derived from an EMBL/GenBank/DDBJ whole genome shotgun (WGS) entry which is preliminary data.</text>
</comment>
<name>A0A5M3WVH2_9ACTN</name>
<accession>A0A5M3WVH2</accession>
<keyword evidence="3" id="KW-1185">Reference proteome</keyword>
<sequence length="739" mass="80220">MVDVVPETQLPVPSLVPKPTTRTLSVPTASTRTPVTTTKIHSPTRAPKARQVIVIDDSSDDDEPVPRTSTTTDVPVTTTITTSFATTDLLDVDPAEDRDSGSAPVDDPVFTPPYRALQEHGPFANFQDFVEFTEENSTLTERLLNGLNNPYSDDGKVASYWLAQARRVVPSAPLSVAQHLEKSETLWKALGKTLNVAATSRAEILAELYWTTSREPGGTDLMLSRLRSWTGRIGVQEAFDAKLAALHDAQWLPNNTGSVEMASMEGLGYSEYGKAQSAAKDTMTALLDTLKRQLLRQHGSHAAWMAQLGSDPTLKDERALDRVADVLTTLRGDRVCVSLLHRGREIGVFANRPDQDLGRDLEALLRASRAVGQKAEDEVRALLDTIAAREPTTSKPQLLESRTRAEIRIRKAIAYLRTLEQTEGRIRVVAYNGSLPKAKNGTEQEVHAEMQALAVAREAPGSYKLGVGRACCLKCFLVLNDVYPDVFQRTLATHMKIYPWPPPAVLRDEDVLRRMMGDDLPLAGRKALKSMGGRGALAGGIAFSGLEAQGKTRSADPTGYASSQEEPSDPPLSPVWQDLDEDDDELIRALDEYESYQAYLDSDVSLTEAEARLERGELGPPRGPTLATPPVPTSLAITPSTGTSTRITSPVGTSTRITSTRLTSPVVRSQETSLTGRTGLPGLGTTQTTPRSIAPRTPAPVRPTSTRDGGDQGGDDTPTRTTGNGSPPRKRLRKKKSVQ</sequence>
<proteinExistence type="predicted"/>
<feature type="compositionally biased region" description="Low complexity" evidence="1">
    <location>
        <begin position="715"/>
        <end position="725"/>
    </location>
</feature>
<feature type="compositionally biased region" description="Pro residues" evidence="1">
    <location>
        <begin position="621"/>
        <end position="632"/>
    </location>
</feature>
<feature type="region of interest" description="Disordered" evidence="1">
    <location>
        <begin position="1"/>
        <end position="47"/>
    </location>
</feature>